<dbReference type="InterPro" id="IPR057826">
    <property type="entry name" value="WWE_C20G8.02"/>
</dbReference>
<feature type="compositionally biased region" description="Polar residues" evidence="1">
    <location>
        <begin position="916"/>
        <end position="925"/>
    </location>
</feature>
<dbReference type="Pfam" id="PF02862">
    <property type="entry name" value="DDHD"/>
    <property type="match status" value="1"/>
</dbReference>
<feature type="region of interest" description="Disordered" evidence="1">
    <location>
        <begin position="898"/>
        <end position="926"/>
    </location>
</feature>
<evidence type="ECO:0000313" key="3">
    <source>
        <dbReference type="EMBL" id="ETS81335.1"/>
    </source>
</evidence>
<feature type="compositionally biased region" description="Basic and acidic residues" evidence="1">
    <location>
        <begin position="277"/>
        <end position="291"/>
    </location>
</feature>
<dbReference type="OrthoDB" id="431378at2759"/>
<dbReference type="eggNOG" id="KOG2308">
    <property type="taxonomic scope" value="Eukaryota"/>
</dbReference>
<feature type="region of interest" description="Disordered" evidence="1">
    <location>
        <begin position="158"/>
        <end position="189"/>
    </location>
</feature>
<feature type="region of interest" description="Disordered" evidence="1">
    <location>
        <begin position="446"/>
        <end position="465"/>
    </location>
</feature>
<feature type="compositionally biased region" description="Basic and acidic residues" evidence="1">
    <location>
        <begin position="375"/>
        <end position="385"/>
    </location>
</feature>
<dbReference type="InterPro" id="IPR004177">
    <property type="entry name" value="DDHD_dom"/>
</dbReference>
<dbReference type="InterPro" id="IPR058055">
    <property type="entry name" value="PA-PLA1"/>
</dbReference>
<feature type="compositionally biased region" description="Polar residues" evidence="1">
    <location>
        <begin position="37"/>
        <end position="46"/>
    </location>
</feature>
<feature type="region of interest" description="Disordered" evidence="1">
    <location>
        <begin position="375"/>
        <end position="440"/>
    </location>
</feature>
<dbReference type="InParanoid" id="W3X5K9"/>
<feature type="compositionally biased region" description="Polar residues" evidence="1">
    <location>
        <begin position="172"/>
        <end position="189"/>
    </location>
</feature>
<feature type="region of interest" description="Disordered" evidence="1">
    <location>
        <begin position="260"/>
        <end position="315"/>
    </location>
</feature>
<dbReference type="Pfam" id="PF23465">
    <property type="entry name" value="DUF7131"/>
    <property type="match status" value="1"/>
</dbReference>
<dbReference type="FunCoup" id="W3X5K9">
    <property type="interactions" value="3"/>
</dbReference>
<keyword evidence="4" id="KW-1185">Reference proteome</keyword>
<sequence>MSTPPSKEVGGSEGKKTDAAEKKQEKSYFASAVESINPWNSNRSTTPVPKDKEMPPPPKPAPTKKADDHSSSTLYGQSFRKYPSDCPPLHVKWFHAVDVPKRKPQYTKSKKEKEPAKPVPAPKKFNPFSKNDSKAIENAYQKLLEEWEDNRGRGAAIRHMRSDSLRRRTGSSKDQTNTSIDSDSTSQHQAVRVPVNEDFLFDVDIEQRELAPVYWLGPIYDVQRGTWFYQEGSTLRPCEENLAAQLEEGYLKVKPWTYPETRSRSSSGAKSNLTPKGSRDSLRSKASRESIKPIATAQTEPISKTQPIPTSAPQHQPQTYRLFGAYMNSIATYQDSTTAWLSTDGVLSWVTSSVYQRFAGGGYLSGVKLVRGYTEPKKTKDEKRPTTPTTAALPQQIQTEDDKESKALKRRSAPPLARAESTTNLEEEAVGRPSRESQLQRQISNYIETADDPEAQQEQIRKREEQEIQDDYNAQAGETQGRDIEHLILVTHGIGQQLSLRMDSINFVHDVNVLRKTLKGVYSHSDDLRALNSEIEGGPGNCKVQVLPVCWRHLLDFPKRREKKAEHDIGMAFDEEDEYPSLEDITIEGIAFARSLISDLALDVLLYQSAYRKQISDIVLLESNRIYKLFKERNPEFKGKVHIMGHSLGSAIMFDILCRQRDAAKHEQQLRNPLRIWPSSNDRANRAREETQDLAFDFDADDFYCLGSPVGLFQMLKGRTMAARRSPNAKPSESPLEPDFLDDPFNMADPTERLSPITGHPFSVSSPKVAQMFNIFHPSDPIAYRMEPLISPAMSTLKPQLLPYTKKGIFDAQVQGLSGIGMKVGQSVSGLWSSISGSITSSLLNRSLGLSNDDVANFQSQQQQQAAGNGSGTSQAGNNGSSNAVIGAGGKGGAVISDTTAQQKQTEARKKALAKRTTTSTNVPTLGQEESDSVTLIDDDMETLFSQFQKKRVEAMSRADEAHKVLGDEWKEQELKAQKLRREELKVRALNRNGRVDYSIQESALDFNPINTIASHMSYWQDEDISHFILSQLLSRPKKE</sequence>
<organism evidence="3 4">
    <name type="scientific">Pestalotiopsis fici (strain W106-1 / CGMCC3.15140)</name>
    <dbReference type="NCBI Taxonomy" id="1229662"/>
    <lineage>
        <taxon>Eukaryota</taxon>
        <taxon>Fungi</taxon>
        <taxon>Dikarya</taxon>
        <taxon>Ascomycota</taxon>
        <taxon>Pezizomycotina</taxon>
        <taxon>Sordariomycetes</taxon>
        <taxon>Xylariomycetidae</taxon>
        <taxon>Amphisphaeriales</taxon>
        <taxon>Sporocadaceae</taxon>
        <taxon>Pestalotiopsis</taxon>
    </lineage>
</organism>
<dbReference type="KEGG" id="pfy:PFICI_06337"/>
<feature type="region of interest" description="Disordered" evidence="1">
    <location>
        <begin position="860"/>
        <end position="886"/>
    </location>
</feature>
<dbReference type="SMART" id="SM01127">
    <property type="entry name" value="DDHD"/>
    <property type="match status" value="1"/>
</dbReference>
<dbReference type="EMBL" id="KI912112">
    <property type="protein sequence ID" value="ETS81335.1"/>
    <property type="molecule type" value="Genomic_DNA"/>
</dbReference>
<feature type="compositionally biased region" description="Low complexity" evidence="1">
    <location>
        <begin position="386"/>
        <end position="398"/>
    </location>
</feature>
<dbReference type="Proteomes" id="UP000030651">
    <property type="component" value="Unassembled WGS sequence"/>
</dbReference>
<protein>
    <recommendedName>
        <fullName evidence="2">DDHD domain-containing protein</fullName>
    </recommendedName>
</protein>
<dbReference type="HOGENOM" id="CLU_007365_1_0_1"/>
<evidence type="ECO:0000313" key="4">
    <source>
        <dbReference type="Proteomes" id="UP000030651"/>
    </source>
</evidence>
<dbReference type="Pfam" id="PF23463">
    <property type="entry name" value="WWE_2"/>
    <property type="match status" value="1"/>
</dbReference>
<dbReference type="PANTHER" id="PTHR23509:SF10">
    <property type="entry name" value="LD21067P"/>
    <property type="match status" value="1"/>
</dbReference>
<feature type="compositionally biased region" description="Polar residues" evidence="1">
    <location>
        <begin position="264"/>
        <end position="275"/>
    </location>
</feature>
<dbReference type="AlphaFoldDB" id="W3X5K9"/>
<dbReference type="GO" id="GO:0005737">
    <property type="term" value="C:cytoplasm"/>
    <property type="evidence" value="ECO:0007669"/>
    <property type="project" value="TreeGrafter"/>
</dbReference>
<dbReference type="GeneID" id="19271350"/>
<dbReference type="RefSeq" id="XP_007833109.1">
    <property type="nucleotide sequence ID" value="XM_007834918.1"/>
</dbReference>
<reference evidence="4" key="1">
    <citation type="journal article" date="2015" name="BMC Genomics">
        <title>Genomic and transcriptomic analysis of the endophytic fungus Pestalotiopsis fici reveals its lifestyle and high potential for synthesis of natural products.</title>
        <authorList>
            <person name="Wang X."/>
            <person name="Zhang X."/>
            <person name="Liu L."/>
            <person name="Xiang M."/>
            <person name="Wang W."/>
            <person name="Sun X."/>
            <person name="Che Y."/>
            <person name="Guo L."/>
            <person name="Liu G."/>
            <person name="Guo L."/>
            <person name="Wang C."/>
            <person name="Yin W.B."/>
            <person name="Stadler M."/>
            <person name="Zhang X."/>
            <person name="Liu X."/>
        </authorList>
    </citation>
    <scope>NUCLEOTIDE SEQUENCE [LARGE SCALE GENOMIC DNA]</scope>
    <source>
        <strain evidence="4">W106-1 / CGMCC3.15140</strain>
    </source>
</reference>
<dbReference type="InterPro" id="IPR055555">
    <property type="entry name" value="PA-PLA1_DUF7131"/>
</dbReference>
<feature type="compositionally biased region" description="Polar residues" evidence="1">
    <location>
        <begin position="296"/>
        <end position="315"/>
    </location>
</feature>
<dbReference type="GO" id="GO:0046872">
    <property type="term" value="F:metal ion binding"/>
    <property type="evidence" value="ECO:0007669"/>
    <property type="project" value="InterPro"/>
</dbReference>
<dbReference type="PANTHER" id="PTHR23509">
    <property type="entry name" value="PA-PL1 PHOSPHOLIPASE FAMILY"/>
    <property type="match status" value="1"/>
</dbReference>
<feature type="region of interest" description="Disordered" evidence="1">
    <location>
        <begin position="1"/>
        <end position="131"/>
    </location>
</feature>
<evidence type="ECO:0000259" key="2">
    <source>
        <dbReference type="PROSITE" id="PS51043"/>
    </source>
</evidence>
<dbReference type="STRING" id="1229662.W3X5K9"/>
<accession>W3X5K9</accession>
<evidence type="ECO:0000256" key="1">
    <source>
        <dbReference type="SAM" id="MobiDB-lite"/>
    </source>
</evidence>
<name>W3X5K9_PESFW</name>
<gene>
    <name evidence="3" type="ORF">PFICI_06337</name>
</gene>
<feature type="domain" description="DDHD" evidence="2">
    <location>
        <begin position="696"/>
        <end position="1035"/>
    </location>
</feature>
<dbReference type="GO" id="GO:0004620">
    <property type="term" value="F:phospholipase activity"/>
    <property type="evidence" value="ECO:0007669"/>
    <property type="project" value="TreeGrafter"/>
</dbReference>
<proteinExistence type="predicted"/>
<dbReference type="PROSITE" id="PS51043">
    <property type="entry name" value="DDHD"/>
    <property type="match status" value="1"/>
</dbReference>
<feature type="compositionally biased region" description="Basic and acidic residues" evidence="1">
    <location>
        <begin position="13"/>
        <end position="26"/>
    </location>
</feature>
<dbReference type="OMA" id="WTNFTTG"/>